<evidence type="ECO:0000256" key="4">
    <source>
        <dbReference type="ARBA" id="ARBA00022825"/>
    </source>
</evidence>
<evidence type="ECO:0000256" key="8">
    <source>
        <dbReference type="SAM" id="MobiDB-lite"/>
    </source>
</evidence>
<evidence type="ECO:0000259" key="10">
    <source>
        <dbReference type="Pfam" id="PF05922"/>
    </source>
</evidence>
<dbReference type="PANTHER" id="PTHR43806:SF11">
    <property type="entry name" value="CEREVISIN-RELATED"/>
    <property type="match status" value="1"/>
</dbReference>
<keyword evidence="2 6" id="KW-0645">Protease</keyword>
<dbReference type="PROSITE" id="PS00136">
    <property type="entry name" value="SUBTILASE_ASP"/>
    <property type="match status" value="1"/>
</dbReference>
<dbReference type="Pfam" id="PF00082">
    <property type="entry name" value="Peptidase_S8"/>
    <property type="match status" value="1"/>
</dbReference>
<evidence type="ECO:0000256" key="7">
    <source>
        <dbReference type="RuleBase" id="RU003355"/>
    </source>
</evidence>
<dbReference type="FunFam" id="3.40.50.200:FF:000014">
    <property type="entry name" value="Proteinase K"/>
    <property type="match status" value="1"/>
</dbReference>
<dbReference type="CDD" id="cd04077">
    <property type="entry name" value="Peptidases_S8_PCSK9_ProteinaseK_like"/>
    <property type="match status" value="1"/>
</dbReference>
<protein>
    <submittedName>
        <fullName evidence="11">Serine protease</fullName>
    </submittedName>
</protein>
<evidence type="ECO:0000256" key="3">
    <source>
        <dbReference type="ARBA" id="ARBA00022801"/>
    </source>
</evidence>
<dbReference type="PROSITE" id="PS51892">
    <property type="entry name" value="SUBTILASE"/>
    <property type="match status" value="1"/>
</dbReference>
<evidence type="ECO:0000256" key="2">
    <source>
        <dbReference type="ARBA" id="ARBA00022670"/>
    </source>
</evidence>
<dbReference type="InterPro" id="IPR023828">
    <property type="entry name" value="Peptidase_S8_Ser-AS"/>
</dbReference>
<keyword evidence="4 6" id="KW-0720">Serine protease</keyword>
<dbReference type="SUPFAM" id="SSF52743">
    <property type="entry name" value="Subtilisin-like"/>
    <property type="match status" value="1"/>
</dbReference>
<gene>
    <name evidence="11" type="ORF">CFN78_17940</name>
</gene>
<dbReference type="GO" id="GO:0006508">
    <property type="term" value="P:proteolysis"/>
    <property type="evidence" value="ECO:0007669"/>
    <property type="project" value="UniProtKB-KW"/>
</dbReference>
<dbReference type="RefSeq" id="WP_094863971.1">
    <property type="nucleotide sequence ID" value="NZ_NKYE01000010.1"/>
</dbReference>
<dbReference type="Gene3D" id="3.30.70.80">
    <property type="entry name" value="Peptidase S8 propeptide/proteinase inhibitor I9"/>
    <property type="match status" value="1"/>
</dbReference>
<dbReference type="InParanoid" id="A0A263D3T0"/>
<feature type="compositionally biased region" description="Polar residues" evidence="8">
    <location>
        <begin position="383"/>
        <end position="397"/>
    </location>
</feature>
<sequence>MKNLTRARDRKSRKPFYTGIIAGVTGLGIALAGSPAVAAQDVPEGQIRNADSASAVAGSYIVVLKGQADANAVTTTAADLLGRHGGRIGYTYTASVRGFSASLSDTQARRLAADPRVEFVEQDAVARIAGTQTNPTWGLDRIDQRALPLNRSYTYPNAGEGVTAYVVDTGVDLRHADFGGRASSGYDFIDNDPNASDCQGHGTHVAGTVGGTTYGVAKKTNLVSVRVLDCQGSGQYSQIIAGIDWVAANARKPAVLNMSLGGPADSGVDTAVRRATQAGVTNVVASGNSSANACGTSPARVTEAITVNATDQNDNRAGFSNFGTCTDLFAPGVSITSTRNGGGTTSMSGTSMASPHVAGAAAVYLSANRSATPAQVQSALKNSATNNVVRNPGSGSPNKLLFVG</sequence>
<dbReference type="PROSITE" id="PS00137">
    <property type="entry name" value="SUBTILASE_HIS"/>
    <property type="match status" value="1"/>
</dbReference>
<dbReference type="InterPro" id="IPR022398">
    <property type="entry name" value="Peptidase_S8_His-AS"/>
</dbReference>
<dbReference type="GO" id="GO:0005615">
    <property type="term" value="C:extracellular space"/>
    <property type="evidence" value="ECO:0007669"/>
    <property type="project" value="TreeGrafter"/>
</dbReference>
<dbReference type="Gene3D" id="3.40.50.200">
    <property type="entry name" value="Peptidase S8/S53 domain"/>
    <property type="match status" value="1"/>
</dbReference>
<dbReference type="EMBL" id="NKYE01000010">
    <property type="protein sequence ID" value="OZM72015.1"/>
    <property type="molecule type" value="Genomic_DNA"/>
</dbReference>
<dbReference type="Pfam" id="PF05922">
    <property type="entry name" value="Inhibitor_I9"/>
    <property type="match status" value="1"/>
</dbReference>
<feature type="active site" description="Charge relay system" evidence="5 6">
    <location>
        <position position="168"/>
    </location>
</feature>
<dbReference type="InterPro" id="IPR000209">
    <property type="entry name" value="Peptidase_S8/S53_dom"/>
</dbReference>
<dbReference type="InterPro" id="IPR010259">
    <property type="entry name" value="S8pro/Inhibitor_I9"/>
</dbReference>
<dbReference type="GO" id="GO:0004252">
    <property type="term" value="F:serine-type endopeptidase activity"/>
    <property type="evidence" value="ECO:0007669"/>
    <property type="project" value="UniProtKB-UniRule"/>
</dbReference>
<feature type="active site" description="Charge relay system" evidence="5 6">
    <location>
        <position position="201"/>
    </location>
</feature>
<evidence type="ECO:0000313" key="11">
    <source>
        <dbReference type="EMBL" id="OZM72015.1"/>
    </source>
</evidence>
<keyword evidence="3 6" id="KW-0378">Hydrolase</keyword>
<dbReference type="InterPro" id="IPR050131">
    <property type="entry name" value="Peptidase_S8_subtilisin-like"/>
</dbReference>
<evidence type="ECO:0000256" key="5">
    <source>
        <dbReference type="PIRSR" id="PIRSR615500-1"/>
    </source>
</evidence>
<accession>A0A263D3T0</accession>
<evidence type="ECO:0000256" key="1">
    <source>
        <dbReference type="ARBA" id="ARBA00011073"/>
    </source>
</evidence>
<dbReference type="InterPro" id="IPR036852">
    <property type="entry name" value="Peptidase_S8/S53_dom_sf"/>
</dbReference>
<dbReference type="InterPro" id="IPR037045">
    <property type="entry name" value="S8pro/Inhibitor_I9_sf"/>
</dbReference>
<dbReference type="OrthoDB" id="9766923at2"/>
<reference evidence="11 12" key="1">
    <citation type="submission" date="2017-07" db="EMBL/GenBank/DDBJ databases">
        <title>Amycolatopsis antarcticus sp. nov., isolated from the surface of an Antarcticus brown macroalga.</title>
        <authorList>
            <person name="Wang J."/>
            <person name="Leiva S."/>
            <person name="Huang J."/>
            <person name="Huang Y."/>
        </authorList>
    </citation>
    <scope>NUCLEOTIDE SEQUENCE [LARGE SCALE GENOMIC DNA]</scope>
    <source>
        <strain evidence="11 12">AU-G6</strain>
    </source>
</reference>
<dbReference type="AlphaFoldDB" id="A0A263D3T0"/>
<dbReference type="PROSITE" id="PS00138">
    <property type="entry name" value="SUBTILASE_SER"/>
    <property type="match status" value="1"/>
</dbReference>
<dbReference type="Proteomes" id="UP000242444">
    <property type="component" value="Unassembled WGS sequence"/>
</dbReference>
<evidence type="ECO:0000313" key="12">
    <source>
        <dbReference type="Proteomes" id="UP000242444"/>
    </source>
</evidence>
<name>A0A263D3T0_9PSEU</name>
<feature type="region of interest" description="Disordered" evidence="8">
    <location>
        <begin position="383"/>
        <end position="404"/>
    </location>
</feature>
<dbReference type="PANTHER" id="PTHR43806">
    <property type="entry name" value="PEPTIDASE S8"/>
    <property type="match status" value="1"/>
</dbReference>
<evidence type="ECO:0000256" key="6">
    <source>
        <dbReference type="PROSITE-ProRule" id="PRU01240"/>
    </source>
</evidence>
<feature type="domain" description="Peptidase S8/S53" evidence="9">
    <location>
        <begin position="159"/>
        <end position="387"/>
    </location>
</feature>
<organism evidence="11 12">
    <name type="scientific">Amycolatopsis antarctica</name>
    <dbReference type="NCBI Taxonomy" id="1854586"/>
    <lineage>
        <taxon>Bacteria</taxon>
        <taxon>Bacillati</taxon>
        <taxon>Actinomycetota</taxon>
        <taxon>Actinomycetes</taxon>
        <taxon>Pseudonocardiales</taxon>
        <taxon>Pseudonocardiaceae</taxon>
        <taxon>Amycolatopsis</taxon>
    </lineage>
</organism>
<proteinExistence type="inferred from homology"/>
<comment type="similarity">
    <text evidence="1 6 7">Belongs to the peptidase S8 family.</text>
</comment>
<dbReference type="PRINTS" id="PR00723">
    <property type="entry name" value="SUBTILISIN"/>
</dbReference>
<comment type="caution">
    <text evidence="11">The sequence shown here is derived from an EMBL/GenBank/DDBJ whole genome shotgun (WGS) entry which is preliminary data.</text>
</comment>
<keyword evidence="12" id="KW-1185">Reference proteome</keyword>
<dbReference type="InterPro" id="IPR034193">
    <property type="entry name" value="PCSK9_ProteinaseK-like"/>
</dbReference>
<dbReference type="InterPro" id="IPR015500">
    <property type="entry name" value="Peptidase_S8_subtilisin-rel"/>
</dbReference>
<evidence type="ECO:0000259" key="9">
    <source>
        <dbReference type="Pfam" id="PF00082"/>
    </source>
</evidence>
<feature type="domain" description="Inhibitor I9" evidence="10">
    <location>
        <begin position="59"/>
        <end position="127"/>
    </location>
</feature>
<dbReference type="InterPro" id="IPR023827">
    <property type="entry name" value="Peptidase_S8_Asp-AS"/>
</dbReference>
<feature type="active site" description="Charge relay system" evidence="5 6">
    <location>
        <position position="351"/>
    </location>
</feature>
<dbReference type="SUPFAM" id="SSF54897">
    <property type="entry name" value="Protease propeptides/inhibitors"/>
    <property type="match status" value="1"/>
</dbReference>